<dbReference type="GO" id="GO:0047974">
    <property type="term" value="F:guanosine deaminase activity"/>
    <property type="evidence" value="ECO:0007669"/>
    <property type="project" value="TreeGrafter"/>
</dbReference>
<feature type="domain" description="CMP/dCMP-type deaminase" evidence="2">
    <location>
        <begin position="1"/>
        <end position="147"/>
    </location>
</feature>
<dbReference type="SUPFAM" id="SSF53927">
    <property type="entry name" value="Cytidine deaminase-like"/>
    <property type="match status" value="1"/>
</dbReference>
<sequence length="188" mass="21137">MEHKELITEAVRLATESVEKGWGGPFGAVIVRDGEIIARGQNRVLLTGDPTAHAEVETIRKAVAHLNPEAPSISEEHQNESTLAYVPRPEGSPDPVPERARMLQGCSIYISGAPCPMCMSAIYWARIDEVYFSCDLDDTRRIGFDDAYQYEDFTKPLSERRIKIEQLHPEIGAHAYDAWTSKPDRHPY</sequence>
<dbReference type="EMBL" id="NHZO01000168">
    <property type="protein sequence ID" value="PHQ48353.1"/>
    <property type="molecule type" value="Genomic_DNA"/>
</dbReference>
<keyword evidence="4" id="KW-1185">Reference proteome</keyword>
<feature type="region of interest" description="Disordered" evidence="1">
    <location>
        <begin position="70"/>
        <end position="96"/>
    </location>
</feature>
<evidence type="ECO:0000256" key="1">
    <source>
        <dbReference type="SAM" id="MobiDB-lite"/>
    </source>
</evidence>
<dbReference type="InterPro" id="IPR016193">
    <property type="entry name" value="Cytidine_deaminase-like"/>
</dbReference>
<dbReference type="GO" id="GO:0006152">
    <property type="term" value="P:purine nucleoside catabolic process"/>
    <property type="evidence" value="ECO:0007669"/>
    <property type="project" value="TreeGrafter"/>
</dbReference>
<dbReference type="PANTHER" id="PTHR11079:SF161">
    <property type="entry name" value="CMP_DCMP-TYPE DEAMINASE DOMAIN-CONTAINING PROTEIN"/>
    <property type="match status" value="1"/>
</dbReference>
<evidence type="ECO:0000259" key="2">
    <source>
        <dbReference type="PROSITE" id="PS51747"/>
    </source>
</evidence>
<dbReference type="PANTHER" id="PTHR11079">
    <property type="entry name" value="CYTOSINE DEAMINASE FAMILY MEMBER"/>
    <property type="match status" value="1"/>
</dbReference>
<dbReference type="InterPro" id="IPR002125">
    <property type="entry name" value="CMP_dCMP_dom"/>
</dbReference>
<dbReference type="Pfam" id="PF00383">
    <property type="entry name" value="dCMP_cyt_deam_1"/>
    <property type="match status" value="1"/>
</dbReference>
<dbReference type="OrthoDB" id="9802676at2"/>
<accession>A0A2G1XAV4</accession>
<dbReference type="CDD" id="cd01285">
    <property type="entry name" value="nucleoside_deaminase"/>
    <property type="match status" value="1"/>
</dbReference>
<name>A0A2G1XAV4_STRCJ</name>
<dbReference type="AlphaFoldDB" id="A0A2G1XAV4"/>
<dbReference type="Proteomes" id="UP000222531">
    <property type="component" value="Unassembled WGS sequence"/>
</dbReference>
<dbReference type="Gene3D" id="3.40.140.10">
    <property type="entry name" value="Cytidine Deaminase, domain 2"/>
    <property type="match status" value="1"/>
</dbReference>
<protein>
    <submittedName>
        <fullName evidence="3">tRNA-specific adenosine deaminase</fullName>
    </submittedName>
</protein>
<reference evidence="3 4" key="1">
    <citation type="journal article" date="2017" name="Biochemistry">
        <title>Identification of the Biosynthetic Pathway for the Antibiotic Bicyclomycin.</title>
        <authorList>
            <person name="Patteson J."/>
            <person name="Cai W."/>
            <person name="Johnson R.A."/>
            <person name="Santa Maria K."/>
            <person name="Li B."/>
        </authorList>
    </citation>
    <scope>NUCLEOTIDE SEQUENCE [LARGE SCALE GENOMIC DNA]</scope>
    <source>
        <strain evidence="3 4">ATCC 21532</strain>
    </source>
</reference>
<proteinExistence type="predicted"/>
<dbReference type="RefSeq" id="WP_099202876.1">
    <property type="nucleotide sequence ID" value="NZ_JBIRXA010000019.1"/>
</dbReference>
<gene>
    <name evidence="3" type="ORF">BLA24_31960</name>
</gene>
<evidence type="ECO:0000313" key="3">
    <source>
        <dbReference type="EMBL" id="PHQ48353.1"/>
    </source>
</evidence>
<evidence type="ECO:0000313" key="4">
    <source>
        <dbReference type="Proteomes" id="UP000222531"/>
    </source>
</evidence>
<comment type="caution">
    <text evidence="3">The sequence shown here is derived from an EMBL/GenBank/DDBJ whole genome shotgun (WGS) entry which is preliminary data.</text>
</comment>
<dbReference type="PROSITE" id="PS51747">
    <property type="entry name" value="CYT_DCMP_DEAMINASES_2"/>
    <property type="match status" value="1"/>
</dbReference>
<organism evidence="3 4">
    <name type="scientific">Streptomyces cinnamoneus</name>
    <name type="common">Streptoverticillium cinnamoneum</name>
    <dbReference type="NCBI Taxonomy" id="53446"/>
    <lineage>
        <taxon>Bacteria</taxon>
        <taxon>Bacillati</taxon>
        <taxon>Actinomycetota</taxon>
        <taxon>Actinomycetes</taxon>
        <taxon>Kitasatosporales</taxon>
        <taxon>Streptomycetaceae</taxon>
        <taxon>Streptomyces</taxon>
        <taxon>Streptomyces cinnamoneus group</taxon>
    </lineage>
</organism>